<dbReference type="Proteomes" id="UP000664795">
    <property type="component" value="Unassembled WGS sequence"/>
</dbReference>
<feature type="transmembrane region" description="Helical" evidence="1">
    <location>
        <begin position="349"/>
        <end position="369"/>
    </location>
</feature>
<feature type="transmembrane region" description="Helical" evidence="1">
    <location>
        <begin position="217"/>
        <end position="238"/>
    </location>
</feature>
<feature type="transmembrane region" description="Helical" evidence="1">
    <location>
        <begin position="20"/>
        <end position="40"/>
    </location>
</feature>
<sequence>MTIDQHPASITLSRKSAGTSLLPVGLFLLLAVPLLASLFFREPWLWMDEVISYTLLSDPSLAHVNKAVVSGLDANPPLFVNLYWLLGHSISMKLVFLKGLSIGLFALTVVLFFRYVTGLVGTPLVNVVVLTGIISLTFLNYVLATQIRTYALYLLLTVGFVLSAHRLIHVPNSRKWLLVHLGMGCLVLMSHNVGLFYVASSLGFFGLLWLWSGQRAYGWIAAVHLLCYGLWAVGWYPQFAIQAEAGKPHSWIPVPTLLSFFTTVGELLPSPSSQLEHLPALTWLPVVRVLTVALLFGYVALPKLRGGFRAVQSDPAFSFFLLSGVVTVGVLTIALGVSLVHTSVFLSRYFWPSHLLLVYGLLYAGYAVFPQLQHRLRAWPRLGTLFQAGSASITFLAVYGLLLMGFLFFQSRKVKLFPSTIVPYLAQLDPRYPVFFESADYFLPIWHYRLAPARYLLDWPSANAPGNLPNATVDYNIINSLRTHYGVRAALMTNSFLGEKTLAAPDLAPNGHFYVVDEASRYQIERLLRDHQVQLIRRLPIPIAGHQLLECRLANGG</sequence>
<evidence type="ECO:0008006" key="4">
    <source>
        <dbReference type="Google" id="ProtNLM"/>
    </source>
</evidence>
<feature type="transmembrane region" description="Helical" evidence="1">
    <location>
        <begin position="123"/>
        <end position="143"/>
    </location>
</feature>
<organism evidence="2 3">
    <name type="scientific">Fibrella aquatilis</name>
    <dbReference type="NCBI Taxonomy" id="2817059"/>
    <lineage>
        <taxon>Bacteria</taxon>
        <taxon>Pseudomonadati</taxon>
        <taxon>Bacteroidota</taxon>
        <taxon>Cytophagia</taxon>
        <taxon>Cytophagales</taxon>
        <taxon>Spirosomataceae</taxon>
        <taxon>Fibrella</taxon>
    </lineage>
</organism>
<accession>A0A939G934</accession>
<reference evidence="2 3" key="1">
    <citation type="submission" date="2021-03" db="EMBL/GenBank/DDBJ databases">
        <title>Fibrella sp. HMF5036 genome sequencing and assembly.</title>
        <authorList>
            <person name="Kang H."/>
            <person name="Kim H."/>
            <person name="Bae S."/>
            <person name="Joh K."/>
        </authorList>
    </citation>
    <scope>NUCLEOTIDE SEQUENCE [LARGE SCALE GENOMIC DNA]</scope>
    <source>
        <strain evidence="2 3">HMF5036</strain>
    </source>
</reference>
<evidence type="ECO:0000313" key="2">
    <source>
        <dbReference type="EMBL" id="MBO0932073.1"/>
    </source>
</evidence>
<evidence type="ECO:0000313" key="3">
    <source>
        <dbReference type="Proteomes" id="UP000664795"/>
    </source>
</evidence>
<keyword evidence="3" id="KW-1185">Reference proteome</keyword>
<feature type="transmembrane region" description="Helical" evidence="1">
    <location>
        <begin position="316"/>
        <end position="337"/>
    </location>
</feature>
<name>A0A939G934_9BACT</name>
<dbReference type="RefSeq" id="WP_207336044.1">
    <property type="nucleotide sequence ID" value="NZ_JAFMYU010000010.1"/>
</dbReference>
<proteinExistence type="predicted"/>
<feature type="transmembrane region" description="Helical" evidence="1">
    <location>
        <begin position="95"/>
        <end position="117"/>
    </location>
</feature>
<feature type="transmembrane region" description="Helical" evidence="1">
    <location>
        <begin position="280"/>
        <end position="301"/>
    </location>
</feature>
<evidence type="ECO:0000256" key="1">
    <source>
        <dbReference type="SAM" id="Phobius"/>
    </source>
</evidence>
<feature type="transmembrane region" description="Helical" evidence="1">
    <location>
        <begin position="150"/>
        <end position="168"/>
    </location>
</feature>
<dbReference type="AlphaFoldDB" id="A0A939G934"/>
<protein>
    <recommendedName>
        <fullName evidence="4">Glycosyltransferase RgtA/B/C/D-like domain-containing protein</fullName>
    </recommendedName>
</protein>
<comment type="caution">
    <text evidence="2">The sequence shown here is derived from an EMBL/GenBank/DDBJ whole genome shotgun (WGS) entry which is preliminary data.</text>
</comment>
<feature type="transmembrane region" description="Helical" evidence="1">
    <location>
        <begin position="188"/>
        <end position="210"/>
    </location>
</feature>
<gene>
    <name evidence="2" type="ORF">J2I48_13765</name>
</gene>
<keyword evidence="1" id="KW-1133">Transmembrane helix</keyword>
<feature type="transmembrane region" description="Helical" evidence="1">
    <location>
        <begin position="389"/>
        <end position="409"/>
    </location>
</feature>
<keyword evidence="1" id="KW-0472">Membrane</keyword>
<dbReference type="EMBL" id="JAFMYU010000010">
    <property type="protein sequence ID" value="MBO0932073.1"/>
    <property type="molecule type" value="Genomic_DNA"/>
</dbReference>
<keyword evidence="1" id="KW-0812">Transmembrane</keyword>